<comment type="subcellular location">
    <subcellularLocation>
        <location evidence="6">Cytoplasm</location>
    </subcellularLocation>
</comment>
<proteinExistence type="inferred from homology"/>
<dbReference type="Proteomes" id="UP000182101">
    <property type="component" value="Chromosome"/>
</dbReference>
<keyword evidence="2 6" id="KW-0489">Methyltransferase</keyword>
<evidence type="ECO:0000256" key="5">
    <source>
        <dbReference type="ARBA" id="ARBA00022694"/>
    </source>
</evidence>
<sequence length="253" mass="28371">MFRCKQFTVAQDKCAMKVNTDSLILGSWAEPNSAQRIVDIGTGSGILALMMAQKAQALGCIDAIEIDDGAAAQAAFNFQNAKWSKQLFIHHSDIKTFEAPYQYDMIITNPPYFDTPHQETKAYNSQPEKRNLARQTSSLNPNELFKRASAMLVELGSMYCVYPSSIEDNVIEIALSCGFALKKIMYVRHTSEKAPYLCVFHFTKRASGLAGLNRQHALASIAADSRQTLTIKDEQGQYTHEYKALCQPFYLKF</sequence>
<dbReference type="PANTHER" id="PTHR47739:SF1">
    <property type="entry name" value="TRNA1(VAL) (ADENINE(37)-N6)-METHYLTRANSFERASE"/>
    <property type="match status" value="1"/>
</dbReference>
<evidence type="ECO:0000313" key="9">
    <source>
        <dbReference type="Proteomes" id="UP000182101"/>
    </source>
</evidence>
<dbReference type="Gene3D" id="3.40.50.150">
    <property type="entry name" value="Vaccinia Virus protein VP39"/>
    <property type="match status" value="1"/>
</dbReference>
<evidence type="ECO:0000259" key="7">
    <source>
        <dbReference type="Pfam" id="PF05175"/>
    </source>
</evidence>
<keyword evidence="1 6" id="KW-0963">Cytoplasm</keyword>
<dbReference type="InterPro" id="IPR029063">
    <property type="entry name" value="SAM-dependent_MTases_sf"/>
</dbReference>
<comment type="catalytic activity">
    <reaction evidence="6">
        <text>adenosine(37) in tRNA1(Val) + S-adenosyl-L-methionine = N(6)-methyladenosine(37) in tRNA1(Val) + S-adenosyl-L-homocysteine + H(+)</text>
        <dbReference type="Rhea" id="RHEA:43160"/>
        <dbReference type="Rhea" id="RHEA-COMP:10369"/>
        <dbReference type="Rhea" id="RHEA-COMP:10370"/>
        <dbReference type="ChEBI" id="CHEBI:15378"/>
        <dbReference type="ChEBI" id="CHEBI:57856"/>
        <dbReference type="ChEBI" id="CHEBI:59789"/>
        <dbReference type="ChEBI" id="CHEBI:74411"/>
        <dbReference type="ChEBI" id="CHEBI:74449"/>
        <dbReference type="EC" id="2.1.1.223"/>
    </reaction>
</comment>
<evidence type="ECO:0000256" key="4">
    <source>
        <dbReference type="ARBA" id="ARBA00022691"/>
    </source>
</evidence>
<dbReference type="Pfam" id="PF05175">
    <property type="entry name" value="MTS"/>
    <property type="match status" value="1"/>
</dbReference>
<evidence type="ECO:0000256" key="1">
    <source>
        <dbReference type="ARBA" id="ARBA00022490"/>
    </source>
</evidence>
<dbReference type="CDD" id="cd02440">
    <property type="entry name" value="AdoMet_MTases"/>
    <property type="match status" value="1"/>
</dbReference>
<dbReference type="GO" id="GO:0003676">
    <property type="term" value="F:nucleic acid binding"/>
    <property type="evidence" value="ECO:0007669"/>
    <property type="project" value="InterPro"/>
</dbReference>
<dbReference type="SUPFAM" id="SSF53335">
    <property type="entry name" value="S-adenosyl-L-methionine-dependent methyltransferases"/>
    <property type="match status" value="1"/>
</dbReference>
<dbReference type="InterPro" id="IPR007848">
    <property type="entry name" value="Small_mtfrase_dom"/>
</dbReference>
<keyword evidence="3 6" id="KW-0808">Transferase</keyword>
<dbReference type="HAMAP" id="MF_01872">
    <property type="entry name" value="tRNA_methyltr_YfiC"/>
    <property type="match status" value="1"/>
</dbReference>
<dbReference type="EC" id="2.1.1.223" evidence="6"/>
<gene>
    <name evidence="8" type="ORF">BM524_15335</name>
</gene>
<evidence type="ECO:0000256" key="6">
    <source>
        <dbReference type="HAMAP-Rule" id="MF_01872"/>
    </source>
</evidence>
<comment type="function">
    <text evidence="6">Specifically methylates the adenine in position 37 of tRNA(1)(Val) (anticodon cmo5UAC).</text>
</comment>
<organism evidence="8 9">
    <name type="scientific">Alteromonas mediterranea</name>
    <dbReference type="NCBI Taxonomy" id="314275"/>
    <lineage>
        <taxon>Bacteria</taxon>
        <taxon>Pseudomonadati</taxon>
        <taxon>Pseudomonadota</taxon>
        <taxon>Gammaproteobacteria</taxon>
        <taxon>Alteromonadales</taxon>
        <taxon>Alteromonadaceae</taxon>
        <taxon>Alteromonas/Salinimonas group</taxon>
        <taxon>Alteromonas</taxon>
    </lineage>
</organism>
<dbReference type="InterPro" id="IPR022882">
    <property type="entry name" value="tRNA_adenine-N6_MeTrfase"/>
</dbReference>
<comment type="similarity">
    <text evidence="6">Belongs to the methyltransferase superfamily. tRNA (adenine-N(6)-)-methyltransferase family.</text>
</comment>
<evidence type="ECO:0000256" key="3">
    <source>
        <dbReference type="ARBA" id="ARBA00022679"/>
    </source>
</evidence>
<name>A0AAC9JCD5_9ALTE</name>
<dbReference type="AlphaFoldDB" id="A0AAC9JCD5"/>
<evidence type="ECO:0000256" key="2">
    <source>
        <dbReference type="ARBA" id="ARBA00022603"/>
    </source>
</evidence>
<dbReference type="EMBL" id="CP018024">
    <property type="protein sequence ID" value="APD91059.1"/>
    <property type="molecule type" value="Genomic_DNA"/>
</dbReference>
<keyword evidence="4 6" id="KW-0949">S-adenosyl-L-methionine</keyword>
<dbReference type="GO" id="GO:0032259">
    <property type="term" value="P:methylation"/>
    <property type="evidence" value="ECO:0007669"/>
    <property type="project" value="UniProtKB-KW"/>
</dbReference>
<dbReference type="GO" id="GO:0005737">
    <property type="term" value="C:cytoplasm"/>
    <property type="evidence" value="ECO:0007669"/>
    <property type="project" value="UniProtKB-SubCell"/>
</dbReference>
<feature type="domain" description="Methyltransferase small" evidence="7">
    <location>
        <begin position="20"/>
        <end position="120"/>
    </location>
</feature>
<keyword evidence="5 6" id="KW-0819">tRNA processing</keyword>
<dbReference type="InterPro" id="IPR050210">
    <property type="entry name" value="tRNA_Adenine-N(6)_MTase"/>
</dbReference>
<dbReference type="GO" id="GO:0016430">
    <property type="term" value="F:tRNA (adenine-N6)-methyltransferase activity"/>
    <property type="evidence" value="ECO:0007669"/>
    <property type="project" value="UniProtKB-UniRule"/>
</dbReference>
<protein>
    <recommendedName>
        <fullName evidence="6">tRNA1(Val) (adenine(37)-N6)-methyltransferase</fullName>
        <ecNumber evidence="6">2.1.1.223</ecNumber>
    </recommendedName>
    <alternativeName>
        <fullName evidence="6">tRNA m6A37 methyltransferase</fullName>
    </alternativeName>
</protein>
<evidence type="ECO:0000313" key="8">
    <source>
        <dbReference type="EMBL" id="APD91059.1"/>
    </source>
</evidence>
<dbReference type="PANTHER" id="PTHR47739">
    <property type="entry name" value="TRNA1(VAL) (ADENINE(37)-N6)-METHYLTRANSFERASE"/>
    <property type="match status" value="1"/>
</dbReference>
<dbReference type="PROSITE" id="PS00092">
    <property type="entry name" value="N6_MTASE"/>
    <property type="match status" value="1"/>
</dbReference>
<dbReference type="InterPro" id="IPR002052">
    <property type="entry name" value="DNA_methylase_N6_adenine_CS"/>
</dbReference>
<reference evidence="8 9" key="1">
    <citation type="submission" date="2016-11" db="EMBL/GenBank/DDBJ databases">
        <title>Networking in microbes: conjugative elements and plasmids in the genus Alteromonas.</title>
        <authorList>
            <person name="Lopez-Perez M."/>
            <person name="Ramon-Marco N."/>
            <person name="Rodriguez-Valera F."/>
        </authorList>
    </citation>
    <scope>NUCLEOTIDE SEQUENCE [LARGE SCALE GENOMIC DNA]</scope>
    <source>
        <strain evidence="8 9">CP48</strain>
    </source>
</reference>
<accession>A0AAC9JCD5</accession>
<dbReference type="GO" id="GO:0008033">
    <property type="term" value="P:tRNA processing"/>
    <property type="evidence" value="ECO:0007669"/>
    <property type="project" value="UniProtKB-UniRule"/>
</dbReference>